<feature type="coiled-coil region" evidence="1">
    <location>
        <begin position="153"/>
        <end position="180"/>
    </location>
</feature>
<dbReference type="EMBL" id="CCKQ01008676">
    <property type="protein sequence ID" value="CDW80142.1"/>
    <property type="molecule type" value="Genomic_DNA"/>
</dbReference>
<feature type="compositionally biased region" description="Polar residues" evidence="2">
    <location>
        <begin position="616"/>
        <end position="629"/>
    </location>
</feature>
<keyword evidence="1" id="KW-0175">Coiled coil</keyword>
<feature type="compositionally biased region" description="Basic and acidic residues" evidence="2">
    <location>
        <begin position="1"/>
        <end position="30"/>
    </location>
</feature>
<protein>
    <submittedName>
        <fullName evidence="3">Uncharacterized protein</fullName>
    </submittedName>
</protein>
<feature type="region of interest" description="Disordered" evidence="2">
    <location>
        <begin position="428"/>
        <end position="456"/>
    </location>
</feature>
<evidence type="ECO:0000313" key="4">
    <source>
        <dbReference type="Proteomes" id="UP000039865"/>
    </source>
</evidence>
<evidence type="ECO:0000256" key="2">
    <source>
        <dbReference type="SAM" id="MobiDB-lite"/>
    </source>
</evidence>
<dbReference type="InParanoid" id="A0A078AF44"/>
<gene>
    <name evidence="3" type="primary">Contig6204.g6636</name>
    <name evidence="3" type="ORF">STYLEM_9138</name>
</gene>
<evidence type="ECO:0000256" key="1">
    <source>
        <dbReference type="SAM" id="Coils"/>
    </source>
</evidence>
<feature type="region of interest" description="Disordered" evidence="2">
    <location>
        <begin position="616"/>
        <end position="638"/>
    </location>
</feature>
<feature type="compositionally biased region" description="Polar residues" evidence="2">
    <location>
        <begin position="447"/>
        <end position="456"/>
    </location>
</feature>
<name>A0A078AF44_STYLE</name>
<organism evidence="3 4">
    <name type="scientific">Stylonychia lemnae</name>
    <name type="common">Ciliate</name>
    <dbReference type="NCBI Taxonomy" id="5949"/>
    <lineage>
        <taxon>Eukaryota</taxon>
        <taxon>Sar</taxon>
        <taxon>Alveolata</taxon>
        <taxon>Ciliophora</taxon>
        <taxon>Intramacronucleata</taxon>
        <taxon>Spirotrichea</taxon>
        <taxon>Stichotrichia</taxon>
        <taxon>Sporadotrichida</taxon>
        <taxon>Oxytrichidae</taxon>
        <taxon>Stylonychinae</taxon>
        <taxon>Stylonychia</taxon>
    </lineage>
</organism>
<reference evidence="3 4" key="1">
    <citation type="submission" date="2014-06" db="EMBL/GenBank/DDBJ databases">
        <authorList>
            <person name="Swart Estienne"/>
        </authorList>
    </citation>
    <scope>NUCLEOTIDE SEQUENCE [LARGE SCALE GENOMIC DNA]</scope>
    <source>
        <strain evidence="3 4">130c</strain>
    </source>
</reference>
<dbReference type="Proteomes" id="UP000039865">
    <property type="component" value="Unassembled WGS sequence"/>
</dbReference>
<keyword evidence="4" id="KW-1185">Reference proteome</keyword>
<feature type="region of interest" description="Disordered" evidence="2">
    <location>
        <begin position="1"/>
        <end position="32"/>
    </location>
</feature>
<sequence length="776" mass="90683">MAVDDQISKKLVKEIPNNREQNKSISKAREGISNSRSRKIALSINKSFNNTLALQNQPLLQMDEDSLESISIHNNEDNSEILPTQHVQIAHTNQSMFSELVTKKFKHDGMMGIKKSFENVKQAVEKVQVKSSAKKNNISTQNQKQNHQANAFFDQNKAQITEQSNEYEQNEDEFEQFQQNKTFDNETPSILSNIPILQRPSLYQTQMSNRPQTQTKDRNNMKNGIEAIDEYSMNYSLFPTSHQISQEKSTFRKNINYNQDQNLHNDKNLQDYFDKSRRLNSSSETRTKFTNSKENIILQKSILNNKIYAPYTTEMPKYLAKNDTFPSQIKQQHYQRAKSSQQERPIISSNQIPLFGVRGEMDLEQHSLMNAYTEQDTLQAQVKNNMMYQYYQTDENFSLQSRPQTSQSTAINAGRSKKGLNLLQQLHNPKGGSSIANSRDRNRKIPLNTQSQNENYSISYQQAYQELKEKQTQMSIVEQMDKQDLSLIDKIQPRQLINKRQRGKSQSKHTESALKSFYTQNSIINNPSRNPYRNEALVSEQVSQRLNQRLNKTLIFKKNTHSNNEQILYQQLSNLLNNENEDRILYRNQEVQMIQDRMDLIQSDFIKNKLCKRTKSSLGGQRKNTTISNGRGHIPPENLNKMLNSSNRMEPMSLGPFNKTKKENRAIRNRDANEINHGYGHTTSPFDHPYYEWMEGLRKSNKTYQTQELVDIKKNKEEFQYQKYLSEVKSLNIVKEFLAQNKDTLTQEVKHKLIDQIINEQRRLKKIEREINSQQL</sequence>
<dbReference type="AlphaFoldDB" id="A0A078AF44"/>
<evidence type="ECO:0000313" key="3">
    <source>
        <dbReference type="EMBL" id="CDW80142.1"/>
    </source>
</evidence>
<accession>A0A078AF44</accession>
<proteinExistence type="predicted"/>